<evidence type="ECO:0000313" key="4">
    <source>
        <dbReference type="Proteomes" id="UP000186817"/>
    </source>
</evidence>
<feature type="compositionally biased region" description="Basic and acidic residues" evidence="1">
    <location>
        <begin position="854"/>
        <end position="875"/>
    </location>
</feature>
<keyword evidence="4" id="KW-1185">Reference proteome</keyword>
<feature type="compositionally biased region" description="Basic and acidic residues" evidence="1">
    <location>
        <begin position="807"/>
        <end position="817"/>
    </location>
</feature>
<sequence>MEVDEGGAPIRNPKTEAYVPKLPAIDGTRMSKGRRSEIEGWADFLEQFLPWIALFDDRIPEELHRAMVSDTVIKQSVLDKGQSVRSTRTFLYLKQALQNFPRGKDIVKQVEKEQLGSPAGYECVRRLLHQELSVGSRIEASTLRTEILQFKTTTPGNRALDCFRNVQLEMSRYGRLTGSFPDLALTEADKCMVALQNLDSDIKRYVLLHARIDSFDQLETAIKFFDSNLKILHFSEKSSKKGDHGNHANPLQWKENKGKDGKGKGKDKDEKGKGKDKDKHHKDDKNKGKEGKGKSGKDGKDNKGKGGAAKDNGKGNPGSKDNKDKEKEERLKNIKCCDQYGHYSNKCPKPKREKASAGLLEPQVAAASLEPQLFAVALELECPVVALDAEDSGSYLSGEDWEEPDSVYDLPWEGEGRVALDGGLHGVVLEGSPEVPVELAESLEIPNRIPVELAESLEIPNRIAVELAEVPEIPFDFAVGSRLSLKNRRFCASFQNGVELGCCRESACEHEHVMVAHGTEASRTQQHAMDWWLVDSGASAHIISEETLQRLHVVSASEASSECVSATGDSIGVRRSAVVRVPFVLRSGETVVTELQVLVAPVKFNLLSLGRLLGKSWEVEFSPNFNLRAKGFHLRTKWVSNCGWVFSLPLGCASALSLKKSDGSKHCSRKCAEFSDPCGDGWPSREQAPGGKQQLGRARVEDQRETAHGGVSWPHRYEDHGGLRGEHHRYDGDGHGWRSTRVGHQPKRCRRRKPAKERAKEAAKKWLEKRAARPKEVITVPEDAAKATEETSKSSEETAKLLATLAAEERPQREPRRPQRSPRRSRDDRPGGDSGPQKSQEGCLGGGSLGQGGKEAEEAKKKKEAEKGSGSRCEEDASGPVGQEEAGKPQGEADAKGVRWATGGGQGPSLKSRAQRGIPGQVDTALRMLSAKQKEKKKRGYLMRAVNNALKKVPEKDQGGQRDHQGAGHATTSEDNAGAGLRVGEAKEGAEDQGIRWVGAFVVADAASRSCSTTIANATQGAITGNMVGRHSSSGQGKQGEQGRPRPQSQQRSGVSPSRDGCSSFSVDASLADLEKVAFGHVCVGEHACVGELGEVELGEHVEHGRHVVLDQEPALSEQDEAWLLRGDKDHLREESWGKLEREHILRSHIPYNSSCPHCVRGRGLEPAKSQNKEHDNGLREVQIDKFFYKGLAFLVLVLVGAFALGVVPYREVSGSRGAAAKEAMLSDMSAWSRSVGLVGVDSKELTVSVKSDIEGVVRNLAQSFADGLTAGAVEVVDAPVGRHAVVAERAVRTIKESANTLCAGLEQVGLEPCGKGVTYLLMHCAQVYNRYQVHPGSALSPEQRCLRTTRGPHAAYVWGAAVLATPPPSLRDKITGRYGNASYLGPEVGSGSHIVQFRLRDGSLKIARAARIRMLVPLTFELSSLKGLCRLLPGRAGEAQRQLPATDGENIRDLPLPNTTSRGPPPEWMEKNGRTPRCRACRLRGFLAEKAWHTQKCRDRYAEFVRNSFDPNRAILDQAPLEDEGHGVGDIGGDFDHDLGLDAPDDLDLSPRDLPDDVNPEDYEPSEAGIDNELLVDDGSEPIAPPAPEELDFMQVDHEPLEALPEEDRDNLMSSVMYRESVSFAGASVCFAGAATKVAVPECVELGGEKLVVEVPTSAKDDVTGHPLDIGLTYEGMLRELRALESLAVGDVIWHVDPKQKVISTRWVSNAKAERVEGRENHIVRCRVVARDFAQGATASQLGISAATSSAEALRTFLFYAGSKRQNIVGLDVSTAFLFAELDEDSNIVVKLPDGVRSRDGRRGYMRLKKALYGLRVAAQTWSRHLAKLLKKLCNLEPCETEPCLFSGTVLDGQRVAVLCYVDDLLITGESDEAIYHVVEQLKGAVKLKVTADLDRDGQITFLGRLLSRDHFSESLYVTMSDSYYEEIYKSFFGNSKVTPSPMPPNLKELYDKEEACLQKPLSTEATARFRSSLGRLSWLAMTRVDVVYYVSMLARGQANPLEKHERAMRSVLRYLKHVQGFKQVVNPTGEDTLRLDCYVDASWGSEKNVDRKSISGGCIMIGGFCLKAWSRLQQAVALSSAESELYGLVEGAKEALSIRRAVSHVFGWSVLPTPTIYCDSEAAVAISKADGLS</sequence>
<comment type="caution">
    <text evidence="3">The sequence shown here is derived from an EMBL/GenBank/DDBJ whole genome shotgun (WGS) entry which is preliminary data.</text>
</comment>
<evidence type="ECO:0000313" key="3">
    <source>
        <dbReference type="EMBL" id="OLQ06594.1"/>
    </source>
</evidence>
<evidence type="ECO:0000256" key="1">
    <source>
        <dbReference type="SAM" id="MobiDB-lite"/>
    </source>
</evidence>
<feature type="compositionally biased region" description="Basic and acidic residues" evidence="1">
    <location>
        <begin position="756"/>
        <end position="776"/>
    </location>
</feature>
<feature type="compositionally biased region" description="Basic and acidic residues" evidence="1">
    <location>
        <begin position="952"/>
        <end position="966"/>
    </location>
</feature>
<dbReference type="Proteomes" id="UP000186817">
    <property type="component" value="Unassembled WGS sequence"/>
</dbReference>
<feature type="compositionally biased region" description="Basic and acidic residues" evidence="1">
    <location>
        <begin position="783"/>
        <end position="799"/>
    </location>
</feature>
<feature type="compositionally biased region" description="Basic and acidic residues" evidence="1">
    <location>
        <begin position="885"/>
        <end position="897"/>
    </location>
</feature>
<name>A0A1Q9EGL9_SYMMI</name>
<feature type="compositionally biased region" description="Basic and acidic residues" evidence="1">
    <location>
        <begin position="698"/>
        <end position="707"/>
    </location>
</feature>
<feature type="compositionally biased region" description="Basic residues" evidence="1">
    <location>
        <begin position="744"/>
        <end position="755"/>
    </location>
</feature>
<dbReference type="InterPro" id="IPR013103">
    <property type="entry name" value="RVT_2"/>
</dbReference>
<feature type="region of interest" description="Disordered" evidence="1">
    <location>
        <begin position="682"/>
        <end position="923"/>
    </location>
</feature>
<dbReference type="EMBL" id="LSRX01000157">
    <property type="protein sequence ID" value="OLQ06594.1"/>
    <property type="molecule type" value="Genomic_DNA"/>
</dbReference>
<dbReference type="CDD" id="cd09272">
    <property type="entry name" value="RNase_HI_RT_Ty1"/>
    <property type="match status" value="1"/>
</dbReference>
<feature type="compositionally biased region" description="Basic and acidic residues" evidence="1">
    <location>
        <begin position="715"/>
        <end position="736"/>
    </location>
</feature>
<feature type="region of interest" description="Disordered" evidence="1">
    <location>
        <begin position="238"/>
        <end position="327"/>
    </location>
</feature>
<feature type="region of interest" description="Disordered" evidence="1">
    <location>
        <begin position="1022"/>
        <end position="1062"/>
    </location>
</feature>
<reference evidence="3 4" key="1">
    <citation type="submission" date="2016-02" db="EMBL/GenBank/DDBJ databases">
        <title>Genome analysis of coral dinoflagellate symbionts highlights evolutionary adaptations to a symbiotic lifestyle.</title>
        <authorList>
            <person name="Aranda M."/>
            <person name="Li Y."/>
            <person name="Liew Y.J."/>
            <person name="Baumgarten S."/>
            <person name="Simakov O."/>
            <person name="Wilson M."/>
            <person name="Piel J."/>
            <person name="Ashoor H."/>
            <person name="Bougouffa S."/>
            <person name="Bajic V.B."/>
            <person name="Ryu T."/>
            <person name="Ravasi T."/>
            <person name="Bayer T."/>
            <person name="Micklem G."/>
            <person name="Kim H."/>
            <person name="Bhak J."/>
            <person name="Lajeunesse T.C."/>
            <person name="Voolstra C.R."/>
        </authorList>
    </citation>
    <scope>NUCLEOTIDE SEQUENCE [LARGE SCALE GENOMIC DNA]</scope>
    <source>
        <strain evidence="3 4">CCMP2467</strain>
    </source>
</reference>
<feature type="compositionally biased region" description="Gly residues" evidence="1">
    <location>
        <begin position="843"/>
        <end position="853"/>
    </location>
</feature>
<feature type="domain" description="Reverse transcriptase Ty1/copia-type" evidence="2">
    <location>
        <begin position="1700"/>
        <end position="1896"/>
    </location>
</feature>
<dbReference type="SUPFAM" id="SSF56672">
    <property type="entry name" value="DNA/RNA polymerases"/>
    <property type="match status" value="1"/>
</dbReference>
<feature type="compositionally biased region" description="Basic and acidic residues" evidence="1">
    <location>
        <begin position="254"/>
        <end position="304"/>
    </location>
</feature>
<dbReference type="PANTHER" id="PTHR11439:SF483">
    <property type="entry name" value="PEPTIDE SYNTHASE GLIP-LIKE, PUTATIVE (AFU_ORTHOLOGUE AFUA_3G12920)-RELATED"/>
    <property type="match status" value="1"/>
</dbReference>
<evidence type="ECO:0000259" key="2">
    <source>
        <dbReference type="Pfam" id="PF07727"/>
    </source>
</evidence>
<dbReference type="InterPro" id="IPR043502">
    <property type="entry name" value="DNA/RNA_pol_sf"/>
</dbReference>
<proteinExistence type="predicted"/>
<dbReference type="OrthoDB" id="420038at2759"/>
<feature type="region of interest" description="Disordered" evidence="1">
    <location>
        <begin position="948"/>
        <end position="978"/>
    </location>
</feature>
<feature type="region of interest" description="Disordered" evidence="1">
    <location>
        <begin position="1533"/>
        <end position="1563"/>
    </location>
</feature>
<dbReference type="Pfam" id="PF07727">
    <property type="entry name" value="RVT_2"/>
    <property type="match status" value="1"/>
</dbReference>
<feature type="region of interest" description="Disordered" evidence="1">
    <location>
        <begin position="1440"/>
        <end position="1474"/>
    </location>
</feature>
<protein>
    <submittedName>
        <fullName evidence="3">Retrovirus-related Pol polyprotein from transposon TNT 1-94</fullName>
    </submittedName>
</protein>
<accession>A0A1Q9EGL9</accession>
<gene>
    <name evidence="3" type="ORF">AK812_SmicGene10110</name>
</gene>
<organism evidence="3 4">
    <name type="scientific">Symbiodinium microadriaticum</name>
    <name type="common">Dinoflagellate</name>
    <name type="synonym">Zooxanthella microadriatica</name>
    <dbReference type="NCBI Taxonomy" id="2951"/>
    <lineage>
        <taxon>Eukaryota</taxon>
        <taxon>Sar</taxon>
        <taxon>Alveolata</taxon>
        <taxon>Dinophyceae</taxon>
        <taxon>Suessiales</taxon>
        <taxon>Symbiodiniaceae</taxon>
        <taxon>Symbiodinium</taxon>
    </lineage>
</organism>
<dbReference type="PANTHER" id="PTHR11439">
    <property type="entry name" value="GAG-POL-RELATED RETROTRANSPOSON"/>
    <property type="match status" value="1"/>
</dbReference>
<feature type="compositionally biased region" description="Low complexity" evidence="1">
    <location>
        <begin position="1045"/>
        <end position="1059"/>
    </location>
</feature>